<comment type="caution">
    <text evidence="1">The sequence shown here is derived from an EMBL/GenBank/DDBJ whole genome shotgun (WGS) entry which is preliminary data.</text>
</comment>
<reference evidence="1 2" key="1">
    <citation type="journal article" date="2024" name="bioRxiv">
        <title>A reference genome for Trichogramma kaykai: A tiny desert-dwelling parasitoid wasp with competing sex-ratio distorters.</title>
        <authorList>
            <person name="Culotta J."/>
            <person name="Lindsey A.R."/>
        </authorList>
    </citation>
    <scope>NUCLEOTIDE SEQUENCE [LARGE SCALE GENOMIC DNA]</scope>
    <source>
        <strain evidence="1 2">KSX58</strain>
    </source>
</reference>
<dbReference type="EMBL" id="JBJJXI010000055">
    <property type="protein sequence ID" value="KAL3399625.1"/>
    <property type="molecule type" value="Genomic_DNA"/>
</dbReference>
<name>A0ABD2X358_9HYME</name>
<gene>
    <name evidence="1" type="ORF">TKK_006888</name>
</gene>
<keyword evidence="2" id="KW-1185">Reference proteome</keyword>
<evidence type="ECO:0000313" key="2">
    <source>
        <dbReference type="Proteomes" id="UP001627154"/>
    </source>
</evidence>
<evidence type="ECO:0000313" key="1">
    <source>
        <dbReference type="EMBL" id="KAL3399625.1"/>
    </source>
</evidence>
<accession>A0ABD2X358</accession>
<dbReference type="Proteomes" id="UP001627154">
    <property type="component" value="Unassembled WGS sequence"/>
</dbReference>
<proteinExistence type="predicted"/>
<protein>
    <submittedName>
        <fullName evidence="1">Uncharacterized protein</fullName>
    </submittedName>
</protein>
<organism evidence="1 2">
    <name type="scientific">Trichogramma kaykai</name>
    <dbReference type="NCBI Taxonomy" id="54128"/>
    <lineage>
        <taxon>Eukaryota</taxon>
        <taxon>Metazoa</taxon>
        <taxon>Ecdysozoa</taxon>
        <taxon>Arthropoda</taxon>
        <taxon>Hexapoda</taxon>
        <taxon>Insecta</taxon>
        <taxon>Pterygota</taxon>
        <taxon>Neoptera</taxon>
        <taxon>Endopterygota</taxon>
        <taxon>Hymenoptera</taxon>
        <taxon>Apocrita</taxon>
        <taxon>Proctotrupomorpha</taxon>
        <taxon>Chalcidoidea</taxon>
        <taxon>Trichogrammatidae</taxon>
        <taxon>Trichogramma</taxon>
    </lineage>
</organism>
<dbReference type="AlphaFoldDB" id="A0ABD2X358"/>
<sequence length="83" mass="9174">MGCCYAAAATGELRRSSRIRAAFATLRESLVLALRSRLSRLRIVFVPRLGTSRLNACHSLRGTKSATRNFCFVSSLTHLFEGL</sequence>